<dbReference type="Pfam" id="PF01904">
    <property type="entry name" value="DUF72"/>
    <property type="match status" value="1"/>
</dbReference>
<dbReference type="PANTHER" id="PTHR30348">
    <property type="entry name" value="UNCHARACTERIZED PROTEIN YECE"/>
    <property type="match status" value="1"/>
</dbReference>
<dbReference type="PATRIC" id="fig|413882.6.peg.3012"/>
<dbReference type="RefSeq" id="WP_047197830.1">
    <property type="nucleotide sequence ID" value="NZ_CP011371.1"/>
</dbReference>
<dbReference type="KEGG" id="pbh:AAW51_2887"/>
<dbReference type="STRING" id="413882.AAW51_2887"/>
<feature type="region of interest" description="Disordered" evidence="1">
    <location>
        <begin position="1"/>
        <end position="22"/>
    </location>
</feature>
<keyword evidence="3" id="KW-1185">Reference proteome</keyword>
<evidence type="ECO:0000256" key="1">
    <source>
        <dbReference type="SAM" id="MobiDB-lite"/>
    </source>
</evidence>
<dbReference type="PANTHER" id="PTHR30348:SF14">
    <property type="entry name" value="BLR8050 PROTEIN"/>
    <property type="match status" value="1"/>
</dbReference>
<gene>
    <name evidence="2" type="ORF">AAW51_2887</name>
</gene>
<protein>
    <submittedName>
        <fullName evidence="2">Glutamate synthase [NADPH] large chain</fullName>
    </submittedName>
</protein>
<accession>A0A0G3BNK9</accession>
<feature type="compositionally biased region" description="Low complexity" evidence="1">
    <location>
        <begin position="1"/>
        <end position="14"/>
    </location>
</feature>
<dbReference type="Gene3D" id="3.20.20.410">
    <property type="entry name" value="Protein of unknown function UPF0759"/>
    <property type="match status" value="1"/>
</dbReference>
<reference evidence="2 3" key="1">
    <citation type="submission" date="2015-05" db="EMBL/GenBank/DDBJ databases">
        <authorList>
            <person name="Tang B."/>
            <person name="Yu Y."/>
        </authorList>
    </citation>
    <scope>NUCLEOTIDE SEQUENCE [LARGE SCALE GENOMIC DNA]</scope>
    <source>
        <strain evidence="2 3">DSM 7029</strain>
    </source>
</reference>
<proteinExistence type="predicted"/>
<dbReference type="SUPFAM" id="SSF117396">
    <property type="entry name" value="TM1631-like"/>
    <property type="match status" value="1"/>
</dbReference>
<evidence type="ECO:0000313" key="3">
    <source>
        <dbReference type="Proteomes" id="UP000035352"/>
    </source>
</evidence>
<dbReference type="Proteomes" id="UP000035352">
    <property type="component" value="Chromosome"/>
</dbReference>
<sequence length="341" mass="36061">MVSSGGAPAPSVGGRPKPPPADAAATLEAAAVSDEVLALAAALPAEVRFGTSSWHFPGWEGLVWGRGYAEGTLSKRGLTAYSQHPLLRCVSLDRSFYRPLDAAAYAQLAAQVAPGFRFVVKAPSSVTDAVVRSHADGRAMEPNPLFLDAGSAVELLVRPAVQGLGPTLGVLVFQVSPLPLAWLTQPAAWLERLDTLLAAVSAALADTGHPALVAVEVRDPELLTPALAACLKRHGASYCLGLHDRMPTIDAQLPLLRALWPGPLVCRWNLQRGFRYEQARRRFEPFDRLLAPDPDTRHILAKVIAATAGAGHAVFVTINNKAEGSAPLSVLELAKAVLGRG</sequence>
<dbReference type="OrthoDB" id="9780310at2"/>
<dbReference type="InterPro" id="IPR036520">
    <property type="entry name" value="UPF0759_sf"/>
</dbReference>
<evidence type="ECO:0000313" key="2">
    <source>
        <dbReference type="EMBL" id="AKJ29578.1"/>
    </source>
</evidence>
<dbReference type="InterPro" id="IPR002763">
    <property type="entry name" value="DUF72"/>
</dbReference>
<organism evidence="2 3">
    <name type="scientific">Caldimonas brevitalea</name>
    <dbReference type="NCBI Taxonomy" id="413882"/>
    <lineage>
        <taxon>Bacteria</taxon>
        <taxon>Pseudomonadati</taxon>
        <taxon>Pseudomonadota</taxon>
        <taxon>Betaproteobacteria</taxon>
        <taxon>Burkholderiales</taxon>
        <taxon>Sphaerotilaceae</taxon>
        <taxon>Caldimonas</taxon>
    </lineage>
</organism>
<dbReference type="EMBL" id="CP011371">
    <property type="protein sequence ID" value="AKJ29578.1"/>
    <property type="molecule type" value="Genomic_DNA"/>
</dbReference>
<dbReference type="AlphaFoldDB" id="A0A0G3BNK9"/>
<name>A0A0G3BNK9_9BURK</name>